<dbReference type="PANTHER" id="PTHR35812:SF1">
    <property type="entry name" value="LIPOPROTEIN"/>
    <property type="match status" value="1"/>
</dbReference>
<evidence type="ECO:0000259" key="1">
    <source>
        <dbReference type="Pfam" id="PF07603"/>
    </source>
</evidence>
<feature type="domain" description="Lcl C-terminal" evidence="1">
    <location>
        <begin position="57"/>
        <end position="173"/>
    </location>
</feature>
<dbReference type="PANTHER" id="PTHR35812">
    <property type="entry name" value="LIPOPROTEIN"/>
    <property type="match status" value="1"/>
</dbReference>
<dbReference type="InterPro" id="IPR011460">
    <property type="entry name" value="Lcl_C"/>
</dbReference>
<evidence type="ECO:0000313" key="2">
    <source>
        <dbReference type="EMBL" id="GAI89506.1"/>
    </source>
</evidence>
<organism evidence="2">
    <name type="scientific">marine sediment metagenome</name>
    <dbReference type="NCBI Taxonomy" id="412755"/>
    <lineage>
        <taxon>unclassified sequences</taxon>
        <taxon>metagenomes</taxon>
        <taxon>ecological metagenomes</taxon>
    </lineage>
</organism>
<gene>
    <name evidence="2" type="ORF">S12H4_38070</name>
</gene>
<proteinExistence type="predicted"/>
<reference evidence="2" key="1">
    <citation type="journal article" date="2014" name="Front. Microbiol.">
        <title>High frequency of phylogenetically diverse reductive dehalogenase-homologous genes in deep subseafloor sedimentary metagenomes.</title>
        <authorList>
            <person name="Kawai M."/>
            <person name="Futagami T."/>
            <person name="Toyoda A."/>
            <person name="Takaki Y."/>
            <person name="Nishi S."/>
            <person name="Hori S."/>
            <person name="Arai W."/>
            <person name="Tsubouchi T."/>
            <person name="Morono Y."/>
            <person name="Uchiyama I."/>
            <person name="Ito T."/>
            <person name="Fujiyama A."/>
            <person name="Inagaki F."/>
            <person name="Takami H."/>
        </authorList>
    </citation>
    <scope>NUCLEOTIDE SEQUENCE</scope>
    <source>
        <strain evidence="2">Expedition CK06-06</strain>
    </source>
</reference>
<sequence length="176" mass="19190">MQFKKYIWSRGLPKTGQVVVAVGGDDATYQAGWWVKQAVANNRDRFVVNGEGDDTLIFDRATGLMWAGDGDGDGGNGGDAATWEVSLDAANACTLRGFSDWRIPNVKEIQTLLNYGKVAPPIEEPPFLNIGSLNYWSSTTVWAVTANAWYMSGLTGGIYHELKTESNYSLCVRSGI</sequence>
<accession>X1TDT7</accession>
<dbReference type="EMBL" id="BARW01022877">
    <property type="protein sequence ID" value="GAI89506.1"/>
    <property type="molecule type" value="Genomic_DNA"/>
</dbReference>
<dbReference type="Pfam" id="PF07603">
    <property type="entry name" value="Lcl_C"/>
    <property type="match status" value="1"/>
</dbReference>
<dbReference type="AlphaFoldDB" id="X1TDT7"/>
<comment type="caution">
    <text evidence="2">The sequence shown here is derived from an EMBL/GenBank/DDBJ whole genome shotgun (WGS) entry which is preliminary data.</text>
</comment>
<protein>
    <recommendedName>
        <fullName evidence="1">Lcl C-terminal domain-containing protein</fullName>
    </recommendedName>
</protein>
<name>X1TDT7_9ZZZZ</name>